<protein>
    <submittedName>
        <fullName evidence="8">Methyl-accepting chemotaxis protein</fullName>
    </submittedName>
</protein>
<dbReference type="InterPro" id="IPR051310">
    <property type="entry name" value="MCP_chemotaxis"/>
</dbReference>
<evidence type="ECO:0000313" key="8">
    <source>
        <dbReference type="EMBL" id="QGX99682.1"/>
    </source>
</evidence>
<accession>A0A6I6IU12</accession>
<feature type="region of interest" description="Disordered" evidence="4">
    <location>
        <begin position="579"/>
        <end position="632"/>
    </location>
</feature>
<keyword evidence="3" id="KW-0807">Transducer</keyword>
<sequence>MFPTKAARQRVFHLSIRYKLAAIVAAGIIAISAIGYVLQLTSQEKLIRDISAQHSTLVIAVLSKQMASPMQFRDINRLKDTIRPMTDNDDSVQAIDVYNADGDLLVTFDREGTRTAHLKDRMNGMFKRHHSDGQIGLEVIDGAMITSEPIFAKSGGSKIGTLIMSWDLAAFHSEMLSRTLKVIAMSAAVSLVVLLGVIWTSGRLVTGPIQALNSAMRRIADREYDTEIGVSARADEIGAMAKQLTELRDQLAEDFQRQGIREKEMAQQEMLFQRLVDGLSDLADGRVDQLINLPEMGELDAQQKAVCESFNAVCDKLQNVLSTITSTAVNVRNSAAEIADVAVDQSKRSEAQAVTLEESAAAIETLSSSVEQTAVRAAEANERILLNRKQAQSGDEVVSLAVDAMKNIEQSSEQITAIIGVIDDIAFQTNLLALNAGVEAARAGEAGRGFAVVASEVRALAQRASESANEIKELILRSGEQVANGSELVNKAGSALSEIIDGVHYASDLVSMIATSSREQANNLAEIKDGVSELDRVTQQNAAVIEESSAASRSLSEEAARMTEVMAVFSTEGGKSATAAQAWDDDLAAEQAEAKQTQPGTGASEQEGKIVFESRARAERTAVNQSENWQDF</sequence>
<dbReference type="AlphaFoldDB" id="A0A6I6IU12"/>
<dbReference type="EMBL" id="CP034348">
    <property type="protein sequence ID" value="QGX99682.1"/>
    <property type="molecule type" value="Genomic_DNA"/>
</dbReference>
<dbReference type="GO" id="GO:0006935">
    <property type="term" value="P:chemotaxis"/>
    <property type="evidence" value="ECO:0007669"/>
    <property type="project" value="UniProtKB-KW"/>
</dbReference>
<evidence type="ECO:0000259" key="6">
    <source>
        <dbReference type="PROSITE" id="PS50111"/>
    </source>
</evidence>
<dbReference type="SUPFAM" id="SSF158472">
    <property type="entry name" value="HAMP domain-like"/>
    <property type="match status" value="1"/>
</dbReference>
<gene>
    <name evidence="8" type="ORF">EI983_15980</name>
</gene>
<evidence type="ECO:0000256" key="2">
    <source>
        <dbReference type="ARBA" id="ARBA00029447"/>
    </source>
</evidence>
<dbReference type="RefSeq" id="WP_157708363.1">
    <property type="nucleotide sequence ID" value="NZ_CP034348.1"/>
</dbReference>
<keyword evidence="5" id="KW-1133">Transmembrane helix</keyword>
<dbReference type="PROSITE" id="PS50885">
    <property type="entry name" value="HAMP"/>
    <property type="match status" value="1"/>
</dbReference>
<dbReference type="InterPro" id="IPR004089">
    <property type="entry name" value="MCPsignal_dom"/>
</dbReference>
<evidence type="ECO:0000256" key="4">
    <source>
        <dbReference type="SAM" id="MobiDB-lite"/>
    </source>
</evidence>
<dbReference type="OrthoDB" id="354287at2"/>
<feature type="domain" description="HAMP" evidence="7">
    <location>
        <begin position="203"/>
        <end position="256"/>
    </location>
</feature>
<dbReference type="Pfam" id="PF00672">
    <property type="entry name" value="HAMP"/>
    <property type="match status" value="1"/>
</dbReference>
<evidence type="ECO:0000256" key="1">
    <source>
        <dbReference type="ARBA" id="ARBA00022500"/>
    </source>
</evidence>
<feature type="compositionally biased region" description="Basic and acidic residues" evidence="4">
    <location>
        <begin position="606"/>
        <end position="620"/>
    </location>
</feature>
<evidence type="ECO:0000256" key="3">
    <source>
        <dbReference type="PROSITE-ProRule" id="PRU00284"/>
    </source>
</evidence>
<dbReference type="PANTHER" id="PTHR43531">
    <property type="entry name" value="PROTEIN ICFG"/>
    <property type="match status" value="1"/>
</dbReference>
<keyword evidence="5" id="KW-0812">Transmembrane</keyword>
<dbReference type="PROSITE" id="PS50111">
    <property type="entry name" value="CHEMOTAXIS_TRANSDUC_2"/>
    <property type="match status" value="1"/>
</dbReference>
<dbReference type="PANTHER" id="PTHR43531:SF11">
    <property type="entry name" value="METHYL-ACCEPTING CHEMOTAXIS PROTEIN 3"/>
    <property type="match status" value="1"/>
</dbReference>
<dbReference type="SMART" id="SM00304">
    <property type="entry name" value="HAMP"/>
    <property type="match status" value="1"/>
</dbReference>
<keyword evidence="9" id="KW-1185">Reference proteome</keyword>
<dbReference type="Proteomes" id="UP000428330">
    <property type="component" value="Chromosome"/>
</dbReference>
<name>A0A6I6IU12_9RHOB</name>
<dbReference type="Gene3D" id="1.10.287.950">
    <property type="entry name" value="Methyl-accepting chemotaxis protein"/>
    <property type="match status" value="1"/>
</dbReference>
<dbReference type="SUPFAM" id="SSF58104">
    <property type="entry name" value="Methyl-accepting chemotaxis protein (MCP) signaling domain"/>
    <property type="match status" value="1"/>
</dbReference>
<feature type="compositionally biased region" description="Polar residues" evidence="4">
    <location>
        <begin position="594"/>
        <end position="604"/>
    </location>
</feature>
<evidence type="ECO:0000313" key="9">
    <source>
        <dbReference type="Proteomes" id="UP000428330"/>
    </source>
</evidence>
<organism evidence="8 9">
    <name type="scientific">Roseovarius faecimaris</name>
    <dbReference type="NCBI Taxonomy" id="2494550"/>
    <lineage>
        <taxon>Bacteria</taxon>
        <taxon>Pseudomonadati</taxon>
        <taxon>Pseudomonadota</taxon>
        <taxon>Alphaproteobacteria</taxon>
        <taxon>Rhodobacterales</taxon>
        <taxon>Roseobacteraceae</taxon>
        <taxon>Roseovarius</taxon>
    </lineage>
</organism>
<reference evidence="9" key="1">
    <citation type="submission" date="2018-12" db="EMBL/GenBank/DDBJ databases">
        <title>Complete genome sequence of Roseovarius sp. MME-070.</title>
        <authorList>
            <person name="Nam Y.-D."/>
            <person name="Kang J."/>
            <person name="Chung W.-H."/>
            <person name="Park Y.S."/>
        </authorList>
    </citation>
    <scope>NUCLEOTIDE SEQUENCE [LARGE SCALE GENOMIC DNA]</scope>
    <source>
        <strain evidence="9">MME-070</strain>
    </source>
</reference>
<dbReference type="GO" id="GO:0007165">
    <property type="term" value="P:signal transduction"/>
    <property type="evidence" value="ECO:0007669"/>
    <property type="project" value="UniProtKB-KW"/>
</dbReference>
<dbReference type="GO" id="GO:0016020">
    <property type="term" value="C:membrane"/>
    <property type="evidence" value="ECO:0007669"/>
    <property type="project" value="InterPro"/>
</dbReference>
<dbReference type="CDD" id="cd06225">
    <property type="entry name" value="HAMP"/>
    <property type="match status" value="1"/>
</dbReference>
<dbReference type="InterPro" id="IPR003660">
    <property type="entry name" value="HAMP_dom"/>
</dbReference>
<keyword evidence="5" id="KW-0472">Membrane</keyword>
<dbReference type="CDD" id="cd11386">
    <property type="entry name" value="MCP_signal"/>
    <property type="match status" value="1"/>
</dbReference>
<evidence type="ECO:0000259" key="7">
    <source>
        <dbReference type="PROSITE" id="PS50885"/>
    </source>
</evidence>
<dbReference type="Pfam" id="PF00015">
    <property type="entry name" value="MCPsignal"/>
    <property type="match status" value="1"/>
</dbReference>
<dbReference type="KEGG" id="rom:EI983_15980"/>
<dbReference type="SMART" id="SM00283">
    <property type="entry name" value="MA"/>
    <property type="match status" value="1"/>
</dbReference>
<keyword evidence="1" id="KW-0145">Chemotaxis</keyword>
<proteinExistence type="inferred from homology"/>
<evidence type="ECO:0000256" key="5">
    <source>
        <dbReference type="SAM" id="Phobius"/>
    </source>
</evidence>
<feature type="compositionally biased region" description="Polar residues" evidence="4">
    <location>
        <begin position="622"/>
        <end position="632"/>
    </location>
</feature>
<dbReference type="Gene3D" id="6.10.340.10">
    <property type="match status" value="1"/>
</dbReference>
<feature type="domain" description="Methyl-accepting transducer" evidence="6">
    <location>
        <begin position="327"/>
        <end position="556"/>
    </location>
</feature>
<comment type="similarity">
    <text evidence="2">Belongs to the methyl-accepting chemotaxis (MCP) protein family.</text>
</comment>
<feature type="transmembrane region" description="Helical" evidence="5">
    <location>
        <begin position="20"/>
        <end position="38"/>
    </location>
</feature>